<protein>
    <recommendedName>
        <fullName evidence="3">Dihydrodiol dehydrogenase</fullName>
    </recommendedName>
</protein>
<proteinExistence type="predicted"/>
<comment type="caution">
    <text evidence="1">The sequence shown here is derived from an EMBL/GenBank/DDBJ whole genome shotgun (WGS) entry which is preliminary data.</text>
</comment>
<accession>A0ABP9QD59</accession>
<keyword evidence="2" id="KW-1185">Reference proteome</keyword>
<sequence>MASREDPIGTVASEFAAVSVSVDHTANGPRLRLEDLNSGRVAFLDALQLESLVWLPAERLEQLVDPSHNRWRDEAR</sequence>
<reference evidence="2" key="1">
    <citation type="journal article" date="2019" name="Int. J. Syst. Evol. Microbiol.">
        <title>The Global Catalogue of Microorganisms (GCM) 10K type strain sequencing project: providing services to taxonomists for standard genome sequencing and annotation.</title>
        <authorList>
            <consortium name="The Broad Institute Genomics Platform"/>
            <consortium name="The Broad Institute Genome Sequencing Center for Infectious Disease"/>
            <person name="Wu L."/>
            <person name="Ma J."/>
        </authorList>
    </citation>
    <scope>NUCLEOTIDE SEQUENCE [LARGE SCALE GENOMIC DNA]</scope>
    <source>
        <strain evidence="2">JCM 18303</strain>
    </source>
</reference>
<dbReference type="Proteomes" id="UP001428817">
    <property type="component" value="Unassembled WGS sequence"/>
</dbReference>
<name>A0ABP9QD59_9PSEU</name>
<evidence type="ECO:0000313" key="1">
    <source>
        <dbReference type="EMBL" id="GAA5159919.1"/>
    </source>
</evidence>
<dbReference type="RefSeq" id="WP_185060454.1">
    <property type="nucleotide sequence ID" value="NZ_BAABJP010000020.1"/>
</dbReference>
<gene>
    <name evidence="1" type="ORF">GCM10023321_41720</name>
</gene>
<evidence type="ECO:0000313" key="2">
    <source>
        <dbReference type="Proteomes" id="UP001428817"/>
    </source>
</evidence>
<organism evidence="1 2">
    <name type="scientific">Pseudonocardia eucalypti</name>
    <dbReference type="NCBI Taxonomy" id="648755"/>
    <lineage>
        <taxon>Bacteria</taxon>
        <taxon>Bacillati</taxon>
        <taxon>Actinomycetota</taxon>
        <taxon>Actinomycetes</taxon>
        <taxon>Pseudonocardiales</taxon>
        <taxon>Pseudonocardiaceae</taxon>
        <taxon>Pseudonocardia</taxon>
    </lineage>
</organism>
<dbReference type="EMBL" id="BAABJP010000020">
    <property type="protein sequence ID" value="GAA5159919.1"/>
    <property type="molecule type" value="Genomic_DNA"/>
</dbReference>
<evidence type="ECO:0008006" key="3">
    <source>
        <dbReference type="Google" id="ProtNLM"/>
    </source>
</evidence>